<gene>
    <name evidence="1" type="ORF">PACLA_8A064260</name>
</gene>
<keyword evidence="2" id="KW-1185">Reference proteome</keyword>
<dbReference type="AlphaFoldDB" id="A0A7D9LXS9"/>
<dbReference type="Gene3D" id="3.60.10.10">
    <property type="entry name" value="Endonuclease/exonuclease/phosphatase"/>
    <property type="match status" value="1"/>
</dbReference>
<dbReference type="InterPro" id="IPR036691">
    <property type="entry name" value="Endo/exonu/phosph_ase_sf"/>
</dbReference>
<dbReference type="PROSITE" id="PS50878">
    <property type="entry name" value="RT_POL"/>
    <property type="match status" value="1"/>
</dbReference>
<comment type="caution">
    <text evidence="1">The sequence shown here is derived from an EMBL/GenBank/DDBJ whole genome shotgun (WGS) entry which is preliminary data.</text>
</comment>
<dbReference type="InterPro" id="IPR005135">
    <property type="entry name" value="Endo/exonuclease/phosphatase"/>
</dbReference>
<evidence type="ECO:0000313" key="2">
    <source>
        <dbReference type="Proteomes" id="UP001152795"/>
    </source>
</evidence>
<dbReference type="Pfam" id="PF00078">
    <property type="entry name" value="RVT_1"/>
    <property type="match status" value="1"/>
</dbReference>
<dbReference type="Pfam" id="PF03372">
    <property type="entry name" value="Exo_endo_phos"/>
    <property type="match status" value="1"/>
</dbReference>
<dbReference type="InterPro" id="IPR043502">
    <property type="entry name" value="DNA/RNA_pol_sf"/>
</dbReference>
<dbReference type="PANTHER" id="PTHR46670">
    <property type="entry name" value="ENDO/EXONUCLEASE/PHOSPHATASE DOMAIN-CONTAINING PROTEIN"/>
    <property type="match status" value="1"/>
</dbReference>
<evidence type="ECO:0000313" key="1">
    <source>
        <dbReference type="EMBL" id="CAB4040056.1"/>
    </source>
</evidence>
<dbReference type="Proteomes" id="UP001152795">
    <property type="component" value="Unassembled WGS sequence"/>
</dbReference>
<proteinExistence type="predicted"/>
<feature type="non-terminal residue" evidence="1">
    <location>
        <position position="573"/>
    </location>
</feature>
<dbReference type="EMBL" id="CACRXK020026213">
    <property type="protein sequence ID" value="CAB4040056.1"/>
    <property type="molecule type" value="Genomic_DNA"/>
</dbReference>
<organism evidence="1 2">
    <name type="scientific">Paramuricea clavata</name>
    <name type="common">Red gorgonian</name>
    <name type="synonym">Violescent sea-whip</name>
    <dbReference type="NCBI Taxonomy" id="317549"/>
    <lineage>
        <taxon>Eukaryota</taxon>
        <taxon>Metazoa</taxon>
        <taxon>Cnidaria</taxon>
        <taxon>Anthozoa</taxon>
        <taxon>Octocorallia</taxon>
        <taxon>Malacalcyonacea</taxon>
        <taxon>Plexauridae</taxon>
        <taxon>Paramuricea</taxon>
    </lineage>
</organism>
<name>A0A7D9LXS9_PARCT</name>
<reference evidence="1" key="1">
    <citation type="submission" date="2020-04" db="EMBL/GenBank/DDBJ databases">
        <authorList>
            <person name="Alioto T."/>
            <person name="Alioto T."/>
            <person name="Gomez Garrido J."/>
        </authorList>
    </citation>
    <scope>NUCLEOTIDE SEQUENCE</scope>
    <source>
        <strain evidence="1">A484AB</strain>
    </source>
</reference>
<dbReference type="SUPFAM" id="SSF56672">
    <property type="entry name" value="DNA/RNA polymerases"/>
    <property type="match status" value="1"/>
</dbReference>
<dbReference type="OrthoDB" id="6340572at2759"/>
<dbReference type="GO" id="GO:0003824">
    <property type="term" value="F:catalytic activity"/>
    <property type="evidence" value="ECO:0007669"/>
    <property type="project" value="InterPro"/>
</dbReference>
<dbReference type="InterPro" id="IPR000477">
    <property type="entry name" value="RT_dom"/>
</dbReference>
<sequence length="573" mass="64795">MDYIRDSNVDLCAITETWLTPDDAAVRAELCPNGFKFLDNPRTGRRGGGIGLLYRDSLQVKTINSGEKSSFEFSECIVTSSSSRDLRVVNIYRPPYSGEHNVTTSVFFTEFANYIEAFLLCKEQLIITGDFNIHIDSPEQPDARTFLDLLDSFGLKQNVMQPTHISGHTLVLLITRISEDIIKDPPVVDRFISDHASILCNLQQAKPALTIVSRIYRKIKSVNLASLEADLAERKWRRSKSVVDFTHFKQKRNQVTYIMNQARRKFYADFIEENRAEQGQLFKAAKKLLGKKEELSFPDHFEKVSLATDIGRFFVRKIGNIRSDINAVQFDFDVVPKDLVLNETQTFGDFQQLTEEDVTALVQKSGKKSCALDPMPTGLVVKCLGTLLPVLTRIINLSLASGKFSEEWKEALVVPLLKHQGLNLEFCNLRPISNLQYVSKLIERAVFEQMNNHMMQFGLYPVLQSAYRKGHSTETILLKIQNDILLNMDKQNVTLLVFLDLSAAFDTVDHDILISRLQSSFGIKGNVLNWFSSYLSNRTQRVTLSGCVSDSFSLEQGIPQGSCLGPLLFTIYA</sequence>
<protein>
    <submittedName>
        <fullName evidence="1">Uncharacterized protein</fullName>
    </submittedName>
</protein>
<accession>A0A7D9LXS9</accession>
<dbReference type="SUPFAM" id="SSF56219">
    <property type="entry name" value="DNase I-like"/>
    <property type="match status" value="1"/>
</dbReference>
<dbReference type="PANTHER" id="PTHR46670:SF3">
    <property type="entry name" value="ENDONUCLEASE_EXONUCLEASE_PHOSPHATASE DOMAIN-CONTAINING PROTEIN"/>
    <property type="match status" value="1"/>
</dbReference>